<sequence length="66" mass="7820">MLDTSHEIAIYLHRFHNLDLFQQGWYQLKITVRWDNDAHATTAMPSRVLQYEGAVRDCLYKSPLKL</sequence>
<dbReference type="EMBL" id="CM017631">
    <property type="protein sequence ID" value="TYH52283.1"/>
    <property type="molecule type" value="Genomic_DNA"/>
</dbReference>
<evidence type="ECO:0000313" key="2">
    <source>
        <dbReference type="Proteomes" id="UP000322667"/>
    </source>
</evidence>
<keyword evidence="2" id="KW-1185">Reference proteome</keyword>
<dbReference type="AlphaFoldDB" id="A0A5D2JE45"/>
<accession>A0A5D2JE45</accession>
<evidence type="ECO:0000313" key="1">
    <source>
        <dbReference type="EMBL" id="TYH52283.1"/>
    </source>
</evidence>
<organism evidence="1 2">
    <name type="scientific">Gossypium tomentosum</name>
    <name type="common">Hawaiian cotton</name>
    <name type="synonym">Gossypium sandvicense</name>
    <dbReference type="NCBI Taxonomy" id="34277"/>
    <lineage>
        <taxon>Eukaryota</taxon>
        <taxon>Viridiplantae</taxon>
        <taxon>Streptophyta</taxon>
        <taxon>Embryophyta</taxon>
        <taxon>Tracheophyta</taxon>
        <taxon>Spermatophyta</taxon>
        <taxon>Magnoliopsida</taxon>
        <taxon>eudicotyledons</taxon>
        <taxon>Gunneridae</taxon>
        <taxon>Pentapetalae</taxon>
        <taxon>rosids</taxon>
        <taxon>malvids</taxon>
        <taxon>Malvales</taxon>
        <taxon>Malvaceae</taxon>
        <taxon>Malvoideae</taxon>
        <taxon>Gossypium</taxon>
    </lineage>
</organism>
<dbReference type="Proteomes" id="UP000322667">
    <property type="component" value="Chromosome D09"/>
</dbReference>
<gene>
    <name evidence="1" type="ORF">ES332_D09G015900v1</name>
</gene>
<protein>
    <submittedName>
        <fullName evidence="1">Uncharacterized protein</fullName>
    </submittedName>
</protein>
<name>A0A5D2JE45_GOSTO</name>
<reference evidence="1 2" key="1">
    <citation type="submission" date="2019-07" db="EMBL/GenBank/DDBJ databases">
        <title>WGS assembly of Gossypium tomentosum.</title>
        <authorList>
            <person name="Chen Z.J."/>
            <person name="Sreedasyam A."/>
            <person name="Ando A."/>
            <person name="Song Q."/>
            <person name="De L."/>
            <person name="Hulse-Kemp A."/>
            <person name="Ding M."/>
            <person name="Ye W."/>
            <person name="Kirkbride R."/>
            <person name="Jenkins J."/>
            <person name="Plott C."/>
            <person name="Lovell J."/>
            <person name="Lin Y.-M."/>
            <person name="Vaughn R."/>
            <person name="Liu B."/>
            <person name="Li W."/>
            <person name="Simpson S."/>
            <person name="Scheffler B."/>
            <person name="Saski C."/>
            <person name="Grover C."/>
            <person name="Hu G."/>
            <person name="Conover J."/>
            <person name="Carlson J."/>
            <person name="Shu S."/>
            <person name="Boston L."/>
            <person name="Williams M."/>
            <person name="Peterson D."/>
            <person name="Mcgee K."/>
            <person name="Jones D."/>
            <person name="Wendel J."/>
            <person name="Stelly D."/>
            <person name="Grimwood J."/>
            <person name="Schmutz J."/>
        </authorList>
    </citation>
    <scope>NUCLEOTIDE SEQUENCE [LARGE SCALE GENOMIC DNA]</scope>
    <source>
        <strain evidence="1">7179.01</strain>
    </source>
</reference>
<proteinExistence type="predicted"/>